<dbReference type="InterPro" id="IPR050834">
    <property type="entry name" value="Glycosyltransf_2"/>
</dbReference>
<dbReference type="PANTHER" id="PTHR43685:SF2">
    <property type="entry name" value="GLYCOSYLTRANSFERASE 2-LIKE DOMAIN-CONTAINING PROTEIN"/>
    <property type="match status" value="1"/>
</dbReference>
<dbReference type="STRING" id="1173020.Cha6605_1500"/>
<sequence>MPKVTVVIPAYNAMAFLPETLDSVLQQTCTDFEVSIVNDGSTDEIAAWFTTVNDDRVRLISQANQGLSGARNTGIAEARGEYIAFLDADDLWAATKLEQQVRCLDRYPEVGLVYTWTRLVDETGKPTGVKYDSQVEGNVWQQIIVGDIVCSGSSAMVRRDCFDRVGGFDPNLSPAADFDMWTRIAAEYPFAVVKEFLLDYRQHSSSMSRNHRKMMQDLRITFEKRFQSVPLEMLYLRNVAYAGMYRGLAWKCMYEGNDREASDYSQQAILHDPAMRHTKIFRQLQLEILLSRWLEPATYLKLKNTIRSWRSPQQAASKHPLSSV</sequence>
<dbReference type="EMBL" id="CP003600">
    <property type="protein sequence ID" value="AFY92665.1"/>
    <property type="molecule type" value="Genomic_DNA"/>
</dbReference>
<dbReference type="KEGG" id="cmp:Cha6605_1500"/>
<dbReference type="CDD" id="cd00761">
    <property type="entry name" value="Glyco_tranf_GTA_type"/>
    <property type="match status" value="1"/>
</dbReference>
<dbReference type="GO" id="GO:0016740">
    <property type="term" value="F:transferase activity"/>
    <property type="evidence" value="ECO:0007669"/>
    <property type="project" value="UniProtKB-KW"/>
</dbReference>
<dbReference type="Proteomes" id="UP000010366">
    <property type="component" value="Chromosome"/>
</dbReference>
<accession>K9UCW1</accession>
<dbReference type="PANTHER" id="PTHR43685">
    <property type="entry name" value="GLYCOSYLTRANSFERASE"/>
    <property type="match status" value="1"/>
</dbReference>
<dbReference type="PATRIC" id="fig|1173020.3.peg.1729"/>
<keyword evidence="3" id="KW-1185">Reference proteome</keyword>
<dbReference type="AlphaFoldDB" id="K9UCW1"/>
<dbReference type="HOGENOM" id="CLU_025996_0_0_3"/>
<organism evidence="2 3">
    <name type="scientific">Chamaesiphon minutus (strain ATCC 27169 / PCC 6605)</name>
    <dbReference type="NCBI Taxonomy" id="1173020"/>
    <lineage>
        <taxon>Bacteria</taxon>
        <taxon>Bacillati</taxon>
        <taxon>Cyanobacteriota</taxon>
        <taxon>Cyanophyceae</taxon>
        <taxon>Gomontiellales</taxon>
        <taxon>Chamaesiphonaceae</taxon>
        <taxon>Chamaesiphon</taxon>
    </lineage>
</organism>
<dbReference type="RefSeq" id="WP_015158843.1">
    <property type="nucleotide sequence ID" value="NC_019697.1"/>
</dbReference>
<evidence type="ECO:0000259" key="1">
    <source>
        <dbReference type="Pfam" id="PF00535"/>
    </source>
</evidence>
<dbReference type="InterPro" id="IPR029044">
    <property type="entry name" value="Nucleotide-diphossugar_trans"/>
</dbReference>
<dbReference type="Pfam" id="PF00535">
    <property type="entry name" value="Glycos_transf_2"/>
    <property type="match status" value="1"/>
</dbReference>
<dbReference type="InterPro" id="IPR001173">
    <property type="entry name" value="Glyco_trans_2-like"/>
</dbReference>
<evidence type="ECO:0000313" key="3">
    <source>
        <dbReference type="Proteomes" id="UP000010366"/>
    </source>
</evidence>
<proteinExistence type="predicted"/>
<protein>
    <submittedName>
        <fullName evidence="2">Glycosyl transferase</fullName>
    </submittedName>
</protein>
<evidence type="ECO:0000313" key="2">
    <source>
        <dbReference type="EMBL" id="AFY92665.1"/>
    </source>
</evidence>
<dbReference type="SUPFAM" id="SSF53448">
    <property type="entry name" value="Nucleotide-diphospho-sugar transferases"/>
    <property type="match status" value="1"/>
</dbReference>
<dbReference type="eggNOG" id="COG1216">
    <property type="taxonomic scope" value="Bacteria"/>
</dbReference>
<dbReference type="OrthoDB" id="455644at2"/>
<feature type="domain" description="Glycosyltransferase 2-like" evidence="1">
    <location>
        <begin position="5"/>
        <end position="165"/>
    </location>
</feature>
<gene>
    <name evidence="2" type="ORF">Cha6605_1500</name>
</gene>
<dbReference type="Gene3D" id="3.90.550.10">
    <property type="entry name" value="Spore Coat Polysaccharide Biosynthesis Protein SpsA, Chain A"/>
    <property type="match status" value="1"/>
</dbReference>
<reference evidence="2 3" key="1">
    <citation type="submission" date="2012-05" db="EMBL/GenBank/DDBJ databases">
        <title>Finished chromosome of genome of Chamaesiphon sp. PCC 6605.</title>
        <authorList>
            <consortium name="US DOE Joint Genome Institute"/>
            <person name="Gugger M."/>
            <person name="Coursin T."/>
            <person name="Rippka R."/>
            <person name="Tandeau De Marsac N."/>
            <person name="Huntemann M."/>
            <person name="Wei C.-L."/>
            <person name="Han J."/>
            <person name="Detter J.C."/>
            <person name="Han C."/>
            <person name="Tapia R."/>
            <person name="Chen A."/>
            <person name="Kyrpides N."/>
            <person name="Mavromatis K."/>
            <person name="Markowitz V."/>
            <person name="Szeto E."/>
            <person name="Ivanova N."/>
            <person name="Pagani I."/>
            <person name="Pati A."/>
            <person name="Goodwin L."/>
            <person name="Nordberg H.P."/>
            <person name="Cantor M.N."/>
            <person name="Hua S.X."/>
            <person name="Woyke T."/>
            <person name="Kerfeld C.A."/>
        </authorList>
    </citation>
    <scope>NUCLEOTIDE SEQUENCE [LARGE SCALE GENOMIC DNA]</scope>
    <source>
        <strain evidence="3">ATCC 27169 / PCC 6605</strain>
    </source>
</reference>
<name>K9UCW1_CHAP6</name>
<keyword evidence="2" id="KW-0808">Transferase</keyword>